<dbReference type="EMBL" id="JBFTWV010000062">
    <property type="protein sequence ID" value="KAL2793092.1"/>
    <property type="molecule type" value="Genomic_DNA"/>
</dbReference>
<feature type="transmembrane region" description="Helical" evidence="2">
    <location>
        <begin position="534"/>
        <end position="554"/>
    </location>
</feature>
<feature type="transmembrane region" description="Helical" evidence="2">
    <location>
        <begin position="152"/>
        <end position="169"/>
    </location>
</feature>
<dbReference type="Pfam" id="PF20163">
    <property type="entry name" value="DUF6536"/>
    <property type="match status" value="1"/>
</dbReference>
<evidence type="ECO:0000256" key="1">
    <source>
        <dbReference type="SAM" id="MobiDB-lite"/>
    </source>
</evidence>
<evidence type="ECO:0000313" key="4">
    <source>
        <dbReference type="EMBL" id="KAL2793092.1"/>
    </source>
</evidence>
<feature type="domain" description="DUF6536" evidence="3">
    <location>
        <begin position="43"/>
        <end position="191"/>
    </location>
</feature>
<proteinExistence type="predicted"/>
<dbReference type="Proteomes" id="UP001610563">
    <property type="component" value="Unassembled WGS sequence"/>
</dbReference>
<name>A0ABR4G250_9EURO</name>
<keyword evidence="5" id="KW-1185">Reference proteome</keyword>
<feature type="region of interest" description="Disordered" evidence="1">
    <location>
        <begin position="1"/>
        <end position="37"/>
    </location>
</feature>
<feature type="transmembrane region" description="Helical" evidence="2">
    <location>
        <begin position="45"/>
        <end position="70"/>
    </location>
</feature>
<evidence type="ECO:0000313" key="5">
    <source>
        <dbReference type="Proteomes" id="UP001610563"/>
    </source>
</evidence>
<keyword evidence="2" id="KW-0812">Transmembrane</keyword>
<feature type="compositionally biased region" description="Basic and acidic residues" evidence="1">
    <location>
        <begin position="12"/>
        <end position="28"/>
    </location>
</feature>
<evidence type="ECO:0000259" key="3">
    <source>
        <dbReference type="Pfam" id="PF20163"/>
    </source>
</evidence>
<comment type="caution">
    <text evidence="4">The sequence shown here is derived from an EMBL/GenBank/DDBJ whole genome shotgun (WGS) entry which is preliminary data.</text>
</comment>
<organism evidence="4 5">
    <name type="scientific">Aspergillus keveii</name>
    <dbReference type="NCBI Taxonomy" id="714993"/>
    <lineage>
        <taxon>Eukaryota</taxon>
        <taxon>Fungi</taxon>
        <taxon>Dikarya</taxon>
        <taxon>Ascomycota</taxon>
        <taxon>Pezizomycotina</taxon>
        <taxon>Eurotiomycetes</taxon>
        <taxon>Eurotiomycetidae</taxon>
        <taxon>Eurotiales</taxon>
        <taxon>Aspergillaceae</taxon>
        <taxon>Aspergillus</taxon>
        <taxon>Aspergillus subgen. Nidulantes</taxon>
    </lineage>
</organism>
<reference evidence="4 5" key="1">
    <citation type="submission" date="2024-07" db="EMBL/GenBank/DDBJ databases">
        <title>Section-level genome sequencing and comparative genomics of Aspergillus sections Usti and Cavernicolus.</title>
        <authorList>
            <consortium name="Lawrence Berkeley National Laboratory"/>
            <person name="Nybo J.L."/>
            <person name="Vesth T.C."/>
            <person name="Theobald S."/>
            <person name="Frisvad J.C."/>
            <person name="Larsen T.O."/>
            <person name="Kjaerboelling I."/>
            <person name="Rothschild-Mancinelli K."/>
            <person name="Lyhne E.K."/>
            <person name="Kogle M.E."/>
            <person name="Barry K."/>
            <person name="Clum A."/>
            <person name="Na H."/>
            <person name="Ledsgaard L."/>
            <person name="Lin J."/>
            <person name="Lipzen A."/>
            <person name="Kuo A."/>
            <person name="Riley R."/>
            <person name="Mondo S."/>
            <person name="Labutti K."/>
            <person name="Haridas S."/>
            <person name="Pangalinan J."/>
            <person name="Salamov A.A."/>
            <person name="Simmons B.A."/>
            <person name="Magnuson J.K."/>
            <person name="Chen J."/>
            <person name="Drula E."/>
            <person name="Henrissat B."/>
            <person name="Wiebenga A."/>
            <person name="Lubbers R.J."/>
            <person name="Gomes A.C."/>
            <person name="Makela M.R."/>
            <person name="Stajich J."/>
            <person name="Grigoriev I.V."/>
            <person name="Mortensen U.H."/>
            <person name="De Vries R.P."/>
            <person name="Baker S.E."/>
            <person name="Andersen M.R."/>
        </authorList>
    </citation>
    <scope>NUCLEOTIDE SEQUENCE [LARGE SCALE GENOMIC DNA]</scope>
    <source>
        <strain evidence="4 5">CBS 209.92</strain>
    </source>
</reference>
<sequence>MQSLQSFKLTSLRRDHEPLEQDDADKTDAAPPRKRRGGRLGGWKGTLYLGATTSAIVLILNLVMLLWATLRHSASESVLYSGDCDRVKQISAGIHFLINILSTFLLSASNYAMQCLSAPSREDLDRAHAKKKWLDIGVPSLRNLKRIPLTRSLLWFCLVLSSVPLHLFYNSSVYSTISANSYDVYVANSSFPTLTPDDVTLVYDEASDMLWDPLSVRRLVERATTLEKLSVQECIDAYATSFQSKYGSVVLISDDFNAANSSVNRVYSQQVPSSDDDIEIDPYRWICDQRRGILLEEPCSHYLSGIRSGDSWIMYGYTVNYCLADVEGEKCTLEFSLPLAIAVIGANFVKAVLIVLATILLRGTPLLTLGDAIASFLRSPDTLTEANCLLSRESFALKSKQVKVVWFSTKMLKTTAFLPSKLGRFGVKISDKLTLGSYSSPHQQCPDEPITYKAEPKRRWSSLSLTRWVICLFTYTSLLILCVTLLIYGVTRIDDPSGLWTSGLASINTKTMIDTLNWPGGLIPNTLIANTPQLIFSALYFMCNAILTNIALAAEWDRFAISRKGLRVSTPPQGHQRRTHFLSLPYRYGVPLIALSALLHWLISQSIFLVRIVVYRDGEREPSGDTMTVGYSPPAIVIGVCVGVLLPVGLLLTGKRRLKSGMPVAGSCSLAIAAACHYLSAGGKAEDIEYERLKWGVDTHAEGQVGHCSFSRGDVDMPTDGATYR</sequence>
<dbReference type="InterPro" id="IPR046623">
    <property type="entry name" value="DUF6536"/>
</dbReference>
<feature type="transmembrane region" description="Helical" evidence="2">
    <location>
        <begin position="339"/>
        <end position="361"/>
    </location>
</feature>
<feature type="transmembrane region" description="Helical" evidence="2">
    <location>
        <begin position="634"/>
        <end position="652"/>
    </location>
</feature>
<keyword evidence="2" id="KW-0472">Membrane</keyword>
<feature type="transmembrane region" description="Helical" evidence="2">
    <location>
        <begin position="90"/>
        <end position="112"/>
    </location>
</feature>
<keyword evidence="2" id="KW-1133">Transmembrane helix</keyword>
<feature type="transmembrane region" description="Helical" evidence="2">
    <location>
        <begin position="588"/>
        <end position="614"/>
    </location>
</feature>
<dbReference type="PANTHER" id="PTHR35395:SF1">
    <property type="entry name" value="DUF6536 DOMAIN-CONTAINING PROTEIN"/>
    <property type="match status" value="1"/>
</dbReference>
<feature type="transmembrane region" description="Helical" evidence="2">
    <location>
        <begin position="468"/>
        <end position="490"/>
    </location>
</feature>
<dbReference type="PANTHER" id="PTHR35395">
    <property type="entry name" value="DUF6536 DOMAIN-CONTAINING PROTEIN"/>
    <property type="match status" value="1"/>
</dbReference>
<protein>
    <recommendedName>
        <fullName evidence="3">DUF6536 domain-containing protein</fullName>
    </recommendedName>
</protein>
<evidence type="ECO:0000256" key="2">
    <source>
        <dbReference type="SAM" id="Phobius"/>
    </source>
</evidence>
<gene>
    <name evidence="4" type="ORF">BJX66DRAFT_306651</name>
</gene>
<accession>A0ABR4G250</accession>